<feature type="region of interest" description="Disordered" evidence="1">
    <location>
        <begin position="48"/>
        <end position="104"/>
    </location>
</feature>
<evidence type="ECO:0000313" key="2">
    <source>
        <dbReference type="EMBL" id="KAH9320170.1"/>
    </source>
</evidence>
<dbReference type="Proteomes" id="UP000824469">
    <property type="component" value="Unassembled WGS sequence"/>
</dbReference>
<reference evidence="2 3" key="1">
    <citation type="journal article" date="2021" name="Nat. Plants">
        <title>The Taxus genome provides insights into paclitaxel biosynthesis.</title>
        <authorList>
            <person name="Xiong X."/>
            <person name="Gou J."/>
            <person name="Liao Q."/>
            <person name="Li Y."/>
            <person name="Zhou Q."/>
            <person name="Bi G."/>
            <person name="Li C."/>
            <person name="Du R."/>
            <person name="Wang X."/>
            <person name="Sun T."/>
            <person name="Guo L."/>
            <person name="Liang H."/>
            <person name="Lu P."/>
            <person name="Wu Y."/>
            <person name="Zhang Z."/>
            <person name="Ro D.K."/>
            <person name="Shang Y."/>
            <person name="Huang S."/>
            <person name="Yan J."/>
        </authorList>
    </citation>
    <scope>NUCLEOTIDE SEQUENCE [LARGE SCALE GENOMIC DNA]</scope>
    <source>
        <strain evidence="2">Ta-2019</strain>
    </source>
</reference>
<feature type="compositionally biased region" description="Basic and acidic residues" evidence="1">
    <location>
        <begin position="90"/>
        <end position="104"/>
    </location>
</feature>
<dbReference type="EMBL" id="JAHRHJ020000004">
    <property type="protein sequence ID" value="KAH9320170.1"/>
    <property type="molecule type" value="Genomic_DNA"/>
</dbReference>
<sequence length="209" mass="23511">PLMAESNAPEHQKRGLFGRRKEEYTYQQKYGGRDSHVYAQVGEPVYQDHRGNIHPLYPNGCRGERRMGGNLNRSNGSSSDSSSEEEGQDDGEKNKKTKGVIKEKLPRGQMREGGYNASPFGGTEQNVSVYDHTEKREGERNASPYNFTKKKEGEHNAVPYEHLYGCIEKKGGEYNVVPYEHAYGCTERKEGEHNAAPCGRNVALYSCTE</sequence>
<protein>
    <submittedName>
        <fullName evidence="2">Uncharacterized protein</fullName>
    </submittedName>
</protein>
<feature type="region of interest" description="Disordered" evidence="1">
    <location>
        <begin position="1"/>
        <end position="21"/>
    </location>
</feature>
<evidence type="ECO:0000313" key="3">
    <source>
        <dbReference type="Proteomes" id="UP000824469"/>
    </source>
</evidence>
<feature type="non-terminal residue" evidence="2">
    <location>
        <position position="1"/>
    </location>
</feature>
<comment type="caution">
    <text evidence="2">The sequence shown here is derived from an EMBL/GenBank/DDBJ whole genome shotgun (WGS) entry which is preliminary data.</text>
</comment>
<feature type="compositionally biased region" description="Basic and acidic residues" evidence="1">
    <location>
        <begin position="8"/>
        <end position="21"/>
    </location>
</feature>
<organism evidence="2 3">
    <name type="scientific">Taxus chinensis</name>
    <name type="common">Chinese yew</name>
    <name type="synonym">Taxus wallichiana var. chinensis</name>
    <dbReference type="NCBI Taxonomy" id="29808"/>
    <lineage>
        <taxon>Eukaryota</taxon>
        <taxon>Viridiplantae</taxon>
        <taxon>Streptophyta</taxon>
        <taxon>Embryophyta</taxon>
        <taxon>Tracheophyta</taxon>
        <taxon>Spermatophyta</taxon>
        <taxon>Pinopsida</taxon>
        <taxon>Pinidae</taxon>
        <taxon>Conifers II</taxon>
        <taxon>Cupressales</taxon>
        <taxon>Taxaceae</taxon>
        <taxon>Taxus</taxon>
    </lineage>
</organism>
<gene>
    <name evidence="2" type="ORF">KI387_021939</name>
</gene>
<proteinExistence type="predicted"/>
<evidence type="ECO:0000256" key="1">
    <source>
        <dbReference type="SAM" id="MobiDB-lite"/>
    </source>
</evidence>
<keyword evidence="3" id="KW-1185">Reference proteome</keyword>
<name>A0AA38GEC7_TAXCH</name>
<accession>A0AA38GEC7</accession>
<dbReference type="AlphaFoldDB" id="A0AA38GEC7"/>